<reference evidence="2 3" key="1">
    <citation type="submission" date="2024-01" db="EMBL/GenBank/DDBJ databases">
        <title>The genomes of 5 underutilized Papilionoideae crops provide insights into root nodulation and disease resistanc.</title>
        <authorList>
            <person name="Yuan L."/>
        </authorList>
    </citation>
    <scope>NUCLEOTIDE SEQUENCE [LARGE SCALE GENOMIC DNA]</scope>
    <source>
        <strain evidence="2">ZHUSHIDOU_FW_LH</strain>
        <tissue evidence="2">Leaf</tissue>
    </source>
</reference>
<proteinExistence type="predicted"/>
<name>A0AAN9FCT9_CROPI</name>
<feature type="compositionally biased region" description="Basic and acidic residues" evidence="1">
    <location>
        <begin position="60"/>
        <end position="79"/>
    </location>
</feature>
<feature type="region of interest" description="Disordered" evidence="1">
    <location>
        <begin position="53"/>
        <end position="81"/>
    </location>
</feature>
<evidence type="ECO:0000256" key="1">
    <source>
        <dbReference type="SAM" id="MobiDB-lite"/>
    </source>
</evidence>
<evidence type="ECO:0000313" key="2">
    <source>
        <dbReference type="EMBL" id="KAK7273944.1"/>
    </source>
</evidence>
<dbReference type="AlphaFoldDB" id="A0AAN9FCT9"/>
<sequence>MKDIQHVADALNLKKNLEAELIPEENIDCVVAHVEAVIGSGAPLMKTGANGVDNGATGAKDVDGAKPGESEPTTDENKNEGWTTTDVHGYMMFQVCKKLDLLKQPLLAFNKSHFSGIVAKEMDLKSRLEFIQGNLMQNPSDITLQIEAKLILQEYKLAYNVALSFLRQKAKQHWLEDR</sequence>
<keyword evidence="3" id="KW-1185">Reference proteome</keyword>
<accession>A0AAN9FCT9</accession>
<dbReference type="EMBL" id="JAYWIO010000003">
    <property type="protein sequence ID" value="KAK7273944.1"/>
    <property type="molecule type" value="Genomic_DNA"/>
</dbReference>
<evidence type="ECO:0000313" key="3">
    <source>
        <dbReference type="Proteomes" id="UP001372338"/>
    </source>
</evidence>
<dbReference type="Proteomes" id="UP001372338">
    <property type="component" value="Unassembled WGS sequence"/>
</dbReference>
<protein>
    <submittedName>
        <fullName evidence="2">Uncharacterized protein</fullName>
    </submittedName>
</protein>
<comment type="caution">
    <text evidence="2">The sequence shown here is derived from an EMBL/GenBank/DDBJ whole genome shotgun (WGS) entry which is preliminary data.</text>
</comment>
<organism evidence="2 3">
    <name type="scientific">Crotalaria pallida</name>
    <name type="common">Smooth rattlebox</name>
    <name type="synonym">Crotalaria striata</name>
    <dbReference type="NCBI Taxonomy" id="3830"/>
    <lineage>
        <taxon>Eukaryota</taxon>
        <taxon>Viridiplantae</taxon>
        <taxon>Streptophyta</taxon>
        <taxon>Embryophyta</taxon>
        <taxon>Tracheophyta</taxon>
        <taxon>Spermatophyta</taxon>
        <taxon>Magnoliopsida</taxon>
        <taxon>eudicotyledons</taxon>
        <taxon>Gunneridae</taxon>
        <taxon>Pentapetalae</taxon>
        <taxon>rosids</taxon>
        <taxon>fabids</taxon>
        <taxon>Fabales</taxon>
        <taxon>Fabaceae</taxon>
        <taxon>Papilionoideae</taxon>
        <taxon>50 kb inversion clade</taxon>
        <taxon>genistoids sensu lato</taxon>
        <taxon>core genistoids</taxon>
        <taxon>Crotalarieae</taxon>
        <taxon>Crotalaria</taxon>
    </lineage>
</organism>
<gene>
    <name evidence="2" type="ORF">RIF29_15012</name>
</gene>